<sequence length="49" mass="5735">MLSILTEADFFTKTVRAWMFQSSFDDAYANAVICDYYGIKVLVRQYLKT</sequence>
<dbReference type="EMBL" id="BORJ01000001">
    <property type="protein sequence ID" value="GIN94261.1"/>
    <property type="molecule type" value="Genomic_DNA"/>
</dbReference>
<proteinExistence type="predicted"/>
<reference evidence="1 2" key="1">
    <citation type="submission" date="2021-03" db="EMBL/GenBank/DDBJ databases">
        <title>Antimicrobial resistance genes in bacteria isolated from Japanese honey, and their potential for conferring macrolide and lincosamide resistance in the American foulbrood pathogen Paenibacillus larvae.</title>
        <authorList>
            <person name="Okamoto M."/>
            <person name="Kumagai M."/>
            <person name="Kanamori H."/>
            <person name="Takamatsu D."/>
        </authorList>
    </citation>
    <scope>NUCLEOTIDE SEQUENCE [LARGE SCALE GENOMIC DNA]</scope>
    <source>
        <strain evidence="1 2">J6TS1</strain>
    </source>
</reference>
<keyword evidence="2" id="KW-1185">Reference proteome</keyword>
<gene>
    <name evidence="1" type="ORF">J6TS1_01310</name>
</gene>
<evidence type="ECO:0000313" key="2">
    <source>
        <dbReference type="Proteomes" id="UP000680670"/>
    </source>
</evidence>
<comment type="caution">
    <text evidence="1">The sequence shown here is derived from an EMBL/GenBank/DDBJ whole genome shotgun (WGS) entry which is preliminary data.</text>
</comment>
<name>A0ABQ4KQE7_SIMTE</name>
<protein>
    <submittedName>
        <fullName evidence="1">Uncharacterized protein</fullName>
    </submittedName>
</protein>
<evidence type="ECO:0000313" key="1">
    <source>
        <dbReference type="EMBL" id="GIN94261.1"/>
    </source>
</evidence>
<accession>A0ABQ4KQE7</accession>
<organism evidence="1 2">
    <name type="scientific">Siminovitchia terrae</name>
    <name type="common">Bacillus terrae</name>
    <dbReference type="NCBI Taxonomy" id="1914933"/>
    <lineage>
        <taxon>Bacteria</taxon>
        <taxon>Bacillati</taxon>
        <taxon>Bacillota</taxon>
        <taxon>Bacilli</taxon>
        <taxon>Bacillales</taxon>
        <taxon>Bacillaceae</taxon>
        <taxon>Siminovitchia</taxon>
    </lineage>
</organism>
<dbReference type="Proteomes" id="UP000680670">
    <property type="component" value="Unassembled WGS sequence"/>
</dbReference>